<keyword evidence="2 5" id="KW-0812">Transmembrane</keyword>
<keyword evidence="4 5" id="KW-0472">Membrane</keyword>
<feature type="transmembrane region" description="Helical" evidence="5">
    <location>
        <begin position="41"/>
        <end position="60"/>
    </location>
</feature>
<dbReference type="InterPro" id="IPR007269">
    <property type="entry name" value="ICMT_MeTrfase"/>
</dbReference>
<evidence type="ECO:0000313" key="7">
    <source>
        <dbReference type="Proteomes" id="UP001500305"/>
    </source>
</evidence>
<dbReference type="RefSeq" id="WP_344639441.1">
    <property type="nucleotide sequence ID" value="NZ_BAAATR010000032.1"/>
</dbReference>
<protein>
    <recommendedName>
        <fullName evidence="8">Isoprenylcysteine carboxylmethyltransferase family protein</fullName>
    </recommendedName>
</protein>
<evidence type="ECO:0000256" key="3">
    <source>
        <dbReference type="ARBA" id="ARBA00022989"/>
    </source>
</evidence>
<keyword evidence="7" id="KW-1185">Reference proteome</keyword>
<accession>A0ABP5RMN0</accession>
<proteinExistence type="predicted"/>
<dbReference type="EMBL" id="BAAATR010000032">
    <property type="protein sequence ID" value="GAA2265286.1"/>
    <property type="molecule type" value="Genomic_DNA"/>
</dbReference>
<name>A0ABP5RMN0_9ACTN</name>
<evidence type="ECO:0000256" key="1">
    <source>
        <dbReference type="ARBA" id="ARBA00004141"/>
    </source>
</evidence>
<dbReference type="Gene3D" id="1.20.120.1630">
    <property type="match status" value="1"/>
</dbReference>
<comment type="subcellular location">
    <subcellularLocation>
        <location evidence="1">Membrane</location>
        <topology evidence="1">Multi-pass membrane protein</topology>
    </subcellularLocation>
</comment>
<reference evidence="7" key="1">
    <citation type="journal article" date="2019" name="Int. J. Syst. Evol. Microbiol.">
        <title>The Global Catalogue of Microorganisms (GCM) 10K type strain sequencing project: providing services to taxonomists for standard genome sequencing and annotation.</title>
        <authorList>
            <consortium name="The Broad Institute Genomics Platform"/>
            <consortium name="The Broad Institute Genome Sequencing Center for Infectious Disease"/>
            <person name="Wu L."/>
            <person name="Ma J."/>
        </authorList>
    </citation>
    <scope>NUCLEOTIDE SEQUENCE [LARGE SCALE GENOMIC DNA]</scope>
    <source>
        <strain evidence="7">JCM 7356</strain>
    </source>
</reference>
<evidence type="ECO:0000256" key="5">
    <source>
        <dbReference type="SAM" id="Phobius"/>
    </source>
</evidence>
<gene>
    <name evidence="6" type="ORF">GCM10010430_57720</name>
</gene>
<dbReference type="PANTHER" id="PTHR43847">
    <property type="entry name" value="BLL3993 PROTEIN"/>
    <property type="match status" value="1"/>
</dbReference>
<evidence type="ECO:0000256" key="2">
    <source>
        <dbReference type="ARBA" id="ARBA00022692"/>
    </source>
</evidence>
<evidence type="ECO:0000256" key="4">
    <source>
        <dbReference type="ARBA" id="ARBA00023136"/>
    </source>
</evidence>
<dbReference type="InterPro" id="IPR052527">
    <property type="entry name" value="Metal_cation-efflux_comp"/>
</dbReference>
<organism evidence="6 7">
    <name type="scientific">Kitasatospora cystarginea</name>
    <dbReference type="NCBI Taxonomy" id="58350"/>
    <lineage>
        <taxon>Bacteria</taxon>
        <taxon>Bacillati</taxon>
        <taxon>Actinomycetota</taxon>
        <taxon>Actinomycetes</taxon>
        <taxon>Kitasatosporales</taxon>
        <taxon>Streptomycetaceae</taxon>
        <taxon>Kitasatospora</taxon>
    </lineage>
</organism>
<comment type="caution">
    <text evidence="6">The sequence shown here is derived from an EMBL/GenBank/DDBJ whole genome shotgun (WGS) entry which is preliminary data.</text>
</comment>
<sequence>MVDWVRTAFDSTMWVWLAAEGVLQIRQLLRSGRTRQHEWRSLLVFAGLSVAGFGLAVPIGRALPALSYPVGPATSAVLLVLTWAGMGLRLWSIHTLGRYFRGTVHIQEGHRVVDRGPYRRLRHPAYTGALLAAAALAVSFGNVASWLLVTVCLGLAVGYRIRVEERVLTTALGEAYASYAARTKRLIPGVW</sequence>
<evidence type="ECO:0008006" key="8">
    <source>
        <dbReference type="Google" id="ProtNLM"/>
    </source>
</evidence>
<dbReference type="Pfam" id="PF04140">
    <property type="entry name" value="ICMT"/>
    <property type="match status" value="1"/>
</dbReference>
<feature type="transmembrane region" description="Helical" evidence="5">
    <location>
        <begin position="72"/>
        <end position="91"/>
    </location>
</feature>
<dbReference type="Proteomes" id="UP001500305">
    <property type="component" value="Unassembled WGS sequence"/>
</dbReference>
<feature type="transmembrane region" description="Helical" evidence="5">
    <location>
        <begin position="129"/>
        <end position="159"/>
    </location>
</feature>
<evidence type="ECO:0000313" key="6">
    <source>
        <dbReference type="EMBL" id="GAA2265286.1"/>
    </source>
</evidence>
<dbReference type="PANTHER" id="PTHR43847:SF1">
    <property type="entry name" value="BLL3993 PROTEIN"/>
    <property type="match status" value="1"/>
</dbReference>
<keyword evidence="3 5" id="KW-1133">Transmembrane helix</keyword>